<evidence type="ECO:0000256" key="3">
    <source>
        <dbReference type="ARBA" id="ARBA00023163"/>
    </source>
</evidence>
<evidence type="ECO:0000313" key="5">
    <source>
        <dbReference type="EMBL" id="QEW04307.1"/>
    </source>
</evidence>
<dbReference type="SMART" id="SM00342">
    <property type="entry name" value="HTH_ARAC"/>
    <property type="match status" value="1"/>
</dbReference>
<keyword evidence="3" id="KW-0804">Transcription</keyword>
<dbReference type="GO" id="GO:0003700">
    <property type="term" value="F:DNA-binding transcription factor activity"/>
    <property type="evidence" value="ECO:0007669"/>
    <property type="project" value="InterPro"/>
</dbReference>
<dbReference type="PANTHER" id="PTHR46796">
    <property type="entry name" value="HTH-TYPE TRANSCRIPTIONAL ACTIVATOR RHAS-RELATED"/>
    <property type="match status" value="1"/>
</dbReference>
<keyword evidence="2" id="KW-0238">DNA-binding</keyword>
<dbReference type="AlphaFoldDB" id="A0A5J6L7B1"/>
<dbReference type="PROSITE" id="PS01124">
    <property type="entry name" value="HTH_ARAC_FAMILY_2"/>
    <property type="match status" value="1"/>
</dbReference>
<dbReference type="InterPro" id="IPR050204">
    <property type="entry name" value="AraC_XylS_family_regulators"/>
</dbReference>
<dbReference type="PROSITE" id="PS00041">
    <property type="entry name" value="HTH_ARAC_FAMILY_1"/>
    <property type="match status" value="1"/>
</dbReference>
<keyword evidence="1" id="KW-0805">Transcription regulation</keyword>
<dbReference type="RefSeq" id="WP_150926322.1">
    <property type="nucleotide sequence ID" value="NZ_CP044232.1"/>
</dbReference>
<dbReference type="GO" id="GO:0043565">
    <property type="term" value="F:sequence-specific DNA binding"/>
    <property type="evidence" value="ECO:0007669"/>
    <property type="project" value="InterPro"/>
</dbReference>
<gene>
    <name evidence="5" type="ORF">F6J85_15225</name>
</gene>
<sequence>MIDPTRGVLFPHQLPRFTRLAPDPEASELIAWLWIPQWNLAPGVESHQSLLAYPAANIVVEPTEVRLWGATTRASERVLRDSGWAVGAVLRPAALMKLSEAPAELVDGFVEVCAPDLHEAVAAAMPDEQAAANALSRWLIARVGKTTAEGRLANEMSDLLLSDSRILRVEEASRRMLVSTRTFQRLTRRTVGVSPAAMIRRRRLQEAAQRVREGPAGSLAEVAAELGYADHAHLAADFRAELGLTASEYHRIIRSSSDSVAWRLPADAPRRARSGM</sequence>
<dbReference type="InterPro" id="IPR018060">
    <property type="entry name" value="HTH_AraC"/>
</dbReference>
<reference evidence="6" key="1">
    <citation type="submission" date="2019-09" db="EMBL/GenBank/DDBJ databases">
        <title>Mumia zhuanghuii sp. nov. isolated from the intestinal contents of plateau pika (Ochotona curzoniae) in the Qinghai-Tibet plateau of China.</title>
        <authorList>
            <person name="Tian Z."/>
        </authorList>
    </citation>
    <scope>NUCLEOTIDE SEQUENCE [LARGE SCALE GENOMIC DNA]</scope>
    <source>
        <strain evidence="6">L-031</strain>
    </source>
</reference>
<proteinExistence type="predicted"/>
<dbReference type="InterPro" id="IPR046532">
    <property type="entry name" value="DUF6597"/>
</dbReference>
<evidence type="ECO:0000256" key="2">
    <source>
        <dbReference type="ARBA" id="ARBA00023125"/>
    </source>
</evidence>
<dbReference type="EMBL" id="CP044232">
    <property type="protein sequence ID" value="QEW04307.1"/>
    <property type="molecule type" value="Genomic_DNA"/>
</dbReference>
<dbReference type="Gene3D" id="1.10.10.60">
    <property type="entry name" value="Homeodomain-like"/>
    <property type="match status" value="1"/>
</dbReference>
<dbReference type="InterPro" id="IPR018062">
    <property type="entry name" value="HTH_AraC-typ_CS"/>
</dbReference>
<dbReference type="Pfam" id="PF20240">
    <property type="entry name" value="DUF6597"/>
    <property type="match status" value="1"/>
</dbReference>
<dbReference type="Proteomes" id="UP000325516">
    <property type="component" value="Chromosome"/>
</dbReference>
<keyword evidence="6" id="KW-1185">Reference proteome</keyword>
<protein>
    <submittedName>
        <fullName evidence="5">AraC family transcriptional regulator</fullName>
    </submittedName>
</protein>
<name>A0A5J6L7B1_9MICO</name>
<dbReference type="Pfam" id="PF12833">
    <property type="entry name" value="HTH_18"/>
    <property type="match status" value="1"/>
</dbReference>
<evidence type="ECO:0000259" key="4">
    <source>
        <dbReference type="PROSITE" id="PS01124"/>
    </source>
</evidence>
<evidence type="ECO:0000313" key="6">
    <source>
        <dbReference type="Proteomes" id="UP000325516"/>
    </source>
</evidence>
<accession>A0A5J6L7B1</accession>
<dbReference type="PANTHER" id="PTHR46796:SF15">
    <property type="entry name" value="BLL1074 PROTEIN"/>
    <property type="match status" value="1"/>
</dbReference>
<organism evidence="5 6">
    <name type="scientific">Microbacterium lushaniae</name>
    <dbReference type="NCBI Taxonomy" id="2614639"/>
    <lineage>
        <taxon>Bacteria</taxon>
        <taxon>Bacillati</taxon>
        <taxon>Actinomycetota</taxon>
        <taxon>Actinomycetes</taxon>
        <taxon>Micrococcales</taxon>
        <taxon>Microbacteriaceae</taxon>
        <taxon>Microbacterium</taxon>
    </lineage>
</organism>
<dbReference type="KEGG" id="mlz:F6J85_15225"/>
<feature type="domain" description="HTH araC/xylS-type" evidence="4">
    <location>
        <begin position="150"/>
        <end position="252"/>
    </location>
</feature>
<evidence type="ECO:0000256" key="1">
    <source>
        <dbReference type="ARBA" id="ARBA00023015"/>
    </source>
</evidence>